<keyword evidence="1" id="KW-0378">Hydrolase</keyword>
<dbReference type="GeneID" id="106818190"/>
<dbReference type="RefSeq" id="XP_014678403.1">
    <property type="nucleotide sequence ID" value="XM_014822917.1"/>
</dbReference>
<proteinExistence type="inferred from homology"/>
<keyword evidence="1" id="KW-0540">Nuclease</keyword>
<evidence type="ECO:0000256" key="1">
    <source>
        <dbReference type="RuleBase" id="RU365033"/>
    </source>
</evidence>
<keyword evidence="1" id="KW-0227">DNA damage</keyword>
<comment type="function">
    <text evidence="1">Nuclease required for the repair of DNA interstrand cross-links (ICL). Acts as a 5'-3' exonuclease that anchors at a cut end of DNA and cleaves DNA successively at every third nucleotide, allowing to excise an ICL from one strand through flanking incisions.</text>
</comment>
<accession>A0ABM1F1T2</accession>
<dbReference type="InterPro" id="IPR033315">
    <property type="entry name" value="Fan1-like"/>
</dbReference>
<dbReference type="PANTHER" id="PTHR15749:SF4">
    <property type="entry name" value="FANCONI-ASSOCIATED NUCLEASE 1"/>
    <property type="match status" value="1"/>
</dbReference>
<organism evidence="3 4">
    <name type="scientific">Priapulus caudatus</name>
    <name type="common">Priapulid worm</name>
    <dbReference type="NCBI Taxonomy" id="37621"/>
    <lineage>
        <taxon>Eukaryota</taxon>
        <taxon>Metazoa</taxon>
        <taxon>Ecdysozoa</taxon>
        <taxon>Scalidophora</taxon>
        <taxon>Priapulida</taxon>
        <taxon>Priapulimorpha</taxon>
        <taxon>Priapulimorphida</taxon>
        <taxon>Priapulidae</taxon>
        <taxon>Priapulus</taxon>
    </lineage>
</organism>
<gene>
    <name evidence="4" type="primary">LOC106818190</name>
</gene>
<evidence type="ECO:0000256" key="2">
    <source>
        <dbReference type="SAM" id="MobiDB-lite"/>
    </source>
</evidence>
<comment type="similarity">
    <text evidence="1">Belongs to the FAN1 family.</text>
</comment>
<comment type="subcellular location">
    <subcellularLocation>
        <location evidence="1">Nucleus</location>
    </subcellularLocation>
</comment>
<keyword evidence="1" id="KW-0234">DNA repair</keyword>
<keyword evidence="3" id="KW-1185">Reference proteome</keyword>
<keyword evidence="1" id="KW-0464">Manganese</keyword>
<evidence type="ECO:0000313" key="3">
    <source>
        <dbReference type="Proteomes" id="UP000695022"/>
    </source>
</evidence>
<keyword evidence="1" id="KW-0479">Metal-binding</keyword>
<protein>
    <recommendedName>
        <fullName evidence="1">Fanconi-associated nuclease</fullName>
        <ecNumber evidence="1">3.1.4.1</ecNumber>
    </recommendedName>
</protein>
<evidence type="ECO:0000313" key="4">
    <source>
        <dbReference type="RefSeq" id="XP_014678403.1"/>
    </source>
</evidence>
<reference evidence="4" key="1">
    <citation type="submission" date="2025-08" db="UniProtKB">
        <authorList>
            <consortium name="RefSeq"/>
        </authorList>
    </citation>
    <scope>IDENTIFICATION</scope>
</reference>
<feature type="region of interest" description="Disordered" evidence="2">
    <location>
        <begin position="130"/>
        <end position="167"/>
    </location>
</feature>
<dbReference type="Proteomes" id="UP000695022">
    <property type="component" value="Unplaced"/>
</dbReference>
<keyword evidence="1" id="KW-0460">Magnesium</keyword>
<comment type="cofactor">
    <cofactor evidence="1">
        <name>Mg(2+)</name>
        <dbReference type="ChEBI" id="CHEBI:18420"/>
    </cofactor>
    <cofactor evidence="1">
        <name>Mn(2+)</name>
        <dbReference type="ChEBI" id="CHEBI:29035"/>
    </cofactor>
</comment>
<keyword evidence="1" id="KW-0539">Nucleus</keyword>
<sequence>MVMLGVEDLCIMRYRELGYTEGVHGEGLAFTSLLALLLWDVLYVDGVADAFRGPHQPHPLDLRSDDFYLNRRRGIDDRLLAVTAATGEELGDDAERCWRKHEGEACSLINWQLFDGVDHVRSLLLCMNGGTSSEDPRATSEGPPSLPGRMPDRCLWVGTPRRESLTK</sequence>
<comment type="catalytic activity">
    <reaction evidence="1">
        <text>Hydrolytically removes 5'-nucleotides successively from the 3'-hydroxy termini of 3'-hydroxy-terminated oligonucleotides.</text>
        <dbReference type="EC" id="3.1.4.1"/>
    </reaction>
</comment>
<name>A0ABM1F1T2_PRICU</name>
<dbReference type="EC" id="3.1.4.1" evidence="1"/>
<dbReference type="PANTHER" id="PTHR15749">
    <property type="entry name" value="FANCONI-ASSOCIATED NUCLEASE 1"/>
    <property type="match status" value="1"/>
</dbReference>